<dbReference type="AlphaFoldDB" id="A0A6M3LX90"/>
<protein>
    <submittedName>
        <fullName evidence="2">Putative methyltransferase</fullName>
    </submittedName>
</protein>
<dbReference type="Gene3D" id="3.40.50.150">
    <property type="entry name" value="Vaccinia Virus protein VP39"/>
    <property type="match status" value="1"/>
</dbReference>
<proteinExistence type="predicted"/>
<name>A0A6M3LX90_9ZZZZ</name>
<evidence type="ECO:0000313" key="2">
    <source>
        <dbReference type="EMBL" id="QJA99996.1"/>
    </source>
</evidence>
<evidence type="ECO:0000313" key="3">
    <source>
        <dbReference type="EMBL" id="QJB03994.1"/>
    </source>
</evidence>
<dbReference type="SUPFAM" id="SSF53335">
    <property type="entry name" value="S-adenosyl-L-methionine-dependent methyltransferases"/>
    <property type="match status" value="1"/>
</dbReference>
<dbReference type="Pfam" id="PF08241">
    <property type="entry name" value="Methyltransf_11"/>
    <property type="match status" value="1"/>
</dbReference>
<dbReference type="InterPro" id="IPR029063">
    <property type="entry name" value="SAM-dependent_MTases_sf"/>
</dbReference>
<gene>
    <name evidence="2" type="ORF">MM171A00736_0012</name>
    <name evidence="3" type="ORF">MM171B00508_0009</name>
</gene>
<dbReference type="EMBL" id="MT143677">
    <property type="protein sequence ID" value="QJA99996.1"/>
    <property type="molecule type" value="Genomic_DNA"/>
</dbReference>
<organism evidence="2">
    <name type="scientific">viral metagenome</name>
    <dbReference type="NCBI Taxonomy" id="1070528"/>
    <lineage>
        <taxon>unclassified sequences</taxon>
        <taxon>metagenomes</taxon>
        <taxon>organismal metagenomes</taxon>
    </lineage>
</organism>
<dbReference type="EMBL" id="MT143868">
    <property type="protein sequence ID" value="QJB03994.1"/>
    <property type="molecule type" value="Genomic_DNA"/>
</dbReference>
<accession>A0A6M3LX90</accession>
<dbReference type="GO" id="GO:0008757">
    <property type="term" value="F:S-adenosylmethionine-dependent methyltransferase activity"/>
    <property type="evidence" value="ECO:0007669"/>
    <property type="project" value="InterPro"/>
</dbReference>
<reference evidence="2" key="1">
    <citation type="submission" date="2020-03" db="EMBL/GenBank/DDBJ databases">
        <title>The deep terrestrial virosphere.</title>
        <authorList>
            <person name="Holmfeldt K."/>
            <person name="Nilsson E."/>
            <person name="Simone D."/>
            <person name="Lopez-Fernandez M."/>
            <person name="Wu X."/>
            <person name="de Brujin I."/>
            <person name="Lundin D."/>
            <person name="Andersson A."/>
            <person name="Bertilsson S."/>
            <person name="Dopson M."/>
        </authorList>
    </citation>
    <scope>NUCLEOTIDE SEQUENCE</scope>
    <source>
        <strain evidence="2">MM171A00736</strain>
        <strain evidence="3">MM171B00508</strain>
    </source>
</reference>
<sequence>MVTPLRRFCLDWLDEKAEYLGGDILNVGSRDDHYNYRKMFYNAKTFRNLDIEWNRYLDIVCDAADMHMILDESIDTILAIFMLYNPSDVTPLLDEFKRVLKLGGTLLTTYQPFNQPFYINNYESPEVLVTDGGRWKIAGNPIYGNKAQSLIKERFILKDLRKYMENHQNWLFMEATKN</sequence>
<dbReference type="InterPro" id="IPR013216">
    <property type="entry name" value="Methyltransf_11"/>
</dbReference>
<keyword evidence="2" id="KW-0808">Transferase</keyword>
<keyword evidence="2" id="KW-0489">Methyltransferase</keyword>
<evidence type="ECO:0000259" key="1">
    <source>
        <dbReference type="Pfam" id="PF08241"/>
    </source>
</evidence>
<feature type="domain" description="Methyltransferase type 11" evidence="1">
    <location>
        <begin position="57"/>
        <end position="107"/>
    </location>
</feature>
<dbReference type="CDD" id="cd02440">
    <property type="entry name" value="AdoMet_MTases"/>
    <property type="match status" value="1"/>
</dbReference>
<dbReference type="GO" id="GO:0032259">
    <property type="term" value="P:methylation"/>
    <property type="evidence" value="ECO:0007669"/>
    <property type="project" value="UniProtKB-KW"/>
</dbReference>